<evidence type="ECO:0000256" key="1">
    <source>
        <dbReference type="ARBA" id="ARBA00004651"/>
    </source>
</evidence>
<dbReference type="InterPro" id="IPR056198">
    <property type="entry name" value="LBD_receptor"/>
</dbReference>
<comment type="caution">
    <text evidence="10">The sequence shown here is derived from an EMBL/GenBank/DDBJ whole genome shotgun (WGS) entry which is preliminary data.</text>
</comment>
<evidence type="ECO:0000256" key="8">
    <source>
        <dbReference type="SAM" id="Phobius"/>
    </source>
</evidence>
<keyword evidence="2" id="KW-1003">Cell membrane</keyword>
<feature type="domain" description="Putative ionotropic receptor ligand binding" evidence="9">
    <location>
        <begin position="63"/>
        <end position="201"/>
    </location>
</feature>
<dbReference type="Gene3D" id="1.10.287.70">
    <property type="match status" value="1"/>
</dbReference>
<dbReference type="AlphaFoldDB" id="A0ABD0SK30"/>
<keyword evidence="3 8" id="KW-0812">Transmembrane</keyword>
<comment type="subcellular location">
    <subcellularLocation>
        <location evidence="1">Cell membrane</location>
        <topology evidence="1">Multi-pass membrane protein</topology>
    </subcellularLocation>
</comment>
<name>A0ABD0SK30_LOXSC</name>
<feature type="transmembrane region" description="Helical" evidence="8">
    <location>
        <begin position="574"/>
        <end position="592"/>
    </location>
</feature>
<evidence type="ECO:0000256" key="7">
    <source>
        <dbReference type="ARBA" id="ARBA00023180"/>
    </source>
</evidence>
<accession>A0ABD0SK30</accession>
<dbReference type="GO" id="GO:0005886">
    <property type="term" value="C:plasma membrane"/>
    <property type="evidence" value="ECO:0007669"/>
    <property type="project" value="UniProtKB-SubCell"/>
</dbReference>
<gene>
    <name evidence="10" type="ORF">ABMA28_006120</name>
</gene>
<dbReference type="SUPFAM" id="SSF53850">
    <property type="entry name" value="Periplasmic binding protein-like II"/>
    <property type="match status" value="1"/>
</dbReference>
<keyword evidence="4 8" id="KW-1133">Transmembrane helix</keyword>
<dbReference type="InterPro" id="IPR052192">
    <property type="entry name" value="Insect_Ionotropic_Sensory_Rcpt"/>
</dbReference>
<evidence type="ECO:0000256" key="3">
    <source>
        <dbReference type="ARBA" id="ARBA00022692"/>
    </source>
</evidence>
<feature type="transmembrane region" description="Helical" evidence="8">
    <location>
        <begin position="324"/>
        <end position="344"/>
    </location>
</feature>
<feature type="transmembrane region" description="Helical" evidence="8">
    <location>
        <begin position="389"/>
        <end position="406"/>
    </location>
</feature>
<keyword evidence="6" id="KW-0675">Receptor</keyword>
<protein>
    <recommendedName>
        <fullName evidence="9">Putative ionotropic receptor ligand binding domain-containing protein</fullName>
    </recommendedName>
</protein>
<dbReference type="Pfam" id="PF24061">
    <property type="entry name" value="LBD_receptor"/>
    <property type="match status" value="1"/>
</dbReference>
<dbReference type="Proteomes" id="UP001549921">
    <property type="component" value="Unassembled WGS sequence"/>
</dbReference>
<dbReference type="PANTHER" id="PTHR42643">
    <property type="entry name" value="IONOTROPIC RECEPTOR 20A-RELATED"/>
    <property type="match status" value="1"/>
</dbReference>
<keyword evidence="5 8" id="KW-0472">Membrane</keyword>
<evidence type="ECO:0000313" key="11">
    <source>
        <dbReference type="Proteomes" id="UP001549921"/>
    </source>
</evidence>
<evidence type="ECO:0000259" key="9">
    <source>
        <dbReference type="Pfam" id="PF24061"/>
    </source>
</evidence>
<evidence type="ECO:0000256" key="6">
    <source>
        <dbReference type="ARBA" id="ARBA00023170"/>
    </source>
</evidence>
<organism evidence="10 11">
    <name type="scientific">Loxostege sticticalis</name>
    <name type="common">Beet webworm moth</name>
    <dbReference type="NCBI Taxonomy" id="481309"/>
    <lineage>
        <taxon>Eukaryota</taxon>
        <taxon>Metazoa</taxon>
        <taxon>Ecdysozoa</taxon>
        <taxon>Arthropoda</taxon>
        <taxon>Hexapoda</taxon>
        <taxon>Insecta</taxon>
        <taxon>Pterygota</taxon>
        <taxon>Neoptera</taxon>
        <taxon>Endopterygota</taxon>
        <taxon>Lepidoptera</taxon>
        <taxon>Glossata</taxon>
        <taxon>Ditrysia</taxon>
        <taxon>Pyraloidea</taxon>
        <taxon>Crambidae</taxon>
        <taxon>Pyraustinae</taxon>
        <taxon>Loxostege</taxon>
    </lineage>
</organism>
<evidence type="ECO:0000256" key="4">
    <source>
        <dbReference type="ARBA" id="ARBA00022989"/>
    </source>
</evidence>
<evidence type="ECO:0000256" key="2">
    <source>
        <dbReference type="ARBA" id="ARBA00022475"/>
    </source>
</evidence>
<proteinExistence type="predicted"/>
<reference evidence="10 11" key="1">
    <citation type="submission" date="2024-06" db="EMBL/GenBank/DDBJ databases">
        <title>A chromosome-level genome assembly of beet webworm, Loxostege sticticalis.</title>
        <authorList>
            <person name="Zhang Y."/>
        </authorList>
    </citation>
    <scope>NUCLEOTIDE SEQUENCE [LARGE SCALE GENOMIC DNA]</scope>
    <source>
        <strain evidence="10">AQ028</strain>
        <tissue evidence="10">Male pupae</tissue>
    </source>
</reference>
<keyword evidence="7" id="KW-0325">Glycoprotein</keyword>
<evidence type="ECO:0000256" key="5">
    <source>
        <dbReference type="ARBA" id="ARBA00023136"/>
    </source>
</evidence>
<evidence type="ECO:0000313" key="10">
    <source>
        <dbReference type="EMBL" id="KAL0820196.1"/>
    </source>
</evidence>
<sequence>MNIGYRFISFSFYVTTALSAINTNYDGSFKARNRILDCAVKIANENFDYRLHTAVLYKDVDERFVNKFLKNYEGSVIVDSKRDAAPPKQVVILVESFHSFAKIIAKLKPDLRGKTLMSSGAHFMILIFSNPKRIERITGFLWSNYVINVLVIANDKKIRTALYTYFPYKGHLNCHNSLPTLISYCDDKSIQKDIYPDKMQNMKGCPLYVSTNKLYYPNTEQKIPLQIIKKAIVRLLRDIMNFTPIISTRDYVSIDSDRAKNWSVSLNDVINGVANISISTIPLGVDRMGFLDYSIPYFRVRLAWLAPPVSPGPVWWRLLFPLNGYLWVFIMCVSLFFKSLPFIWKMKRVRRFFRRHFKNFDKLHGVVFRSWGIFMGQPIRMAPKKFRDFYIITLWLWFTFVIRSAYQSVLIVALKTDAMVGNFANLKEAVDSGYRFGGRAGILTHFEHDQLIRDGFEIVPEERFDEVFRDVVEGRTEFVLATSLEYAWAYCLSQGKKEDSCGHVLPDSIMTVPLVVWMKSQSPFVRPLSAWLPRLIEGGLLEREVVLKPTYLSVKSSDPSALTQAQTASCLLCLALGTIVSGIVFVLELMRYKFVEQRNKRRCSRIAFVN</sequence>
<dbReference type="EMBL" id="JBEDNZ010000019">
    <property type="protein sequence ID" value="KAL0820196.1"/>
    <property type="molecule type" value="Genomic_DNA"/>
</dbReference>
<dbReference type="PANTHER" id="PTHR42643:SF30">
    <property type="entry name" value="IONOTROPIC RECEPTOR 40A-RELATED"/>
    <property type="match status" value="1"/>
</dbReference>